<keyword evidence="7" id="KW-0436">Ligase</keyword>
<feature type="domain" description="O-antigen ligase-related" evidence="6">
    <location>
        <begin position="223"/>
        <end position="366"/>
    </location>
</feature>
<gene>
    <name evidence="7" type="ORF">PQO05_18460</name>
</gene>
<feature type="transmembrane region" description="Helical" evidence="5">
    <location>
        <begin position="221"/>
        <end position="254"/>
    </location>
</feature>
<dbReference type="RefSeq" id="WP_273628916.1">
    <property type="nucleotide sequence ID" value="NZ_CP117167.1"/>
</dbReference>
<feature type="transmembrane region" description="Helical" evidence="5">
    <location>
        <begin position="353"/>
        <end position="374"/>
    </location>
</feature>
<evidence type="ECO:0000256" key="4">
    <source>
        <dbReference type="ARBA" id="ARBA00023136"/>
    </source>
</evidence>
<sequence length="440" mass="50238">MLDKLIVIIPGITLLLFVLNIFYRGNNVQSCLIFILSLLPLMDMKITPEAFGGFKTFDAICFYSFIFLFKDFITINLKSRNNIYFFLFILLGIIILLGGLSSEFPGKTWLSLIKALPIFIFARFFMTECYKDTSFFLKAIKALKVGYVAAIIFLLIQRIVGLKFTFYPGLSPNTFDPIFNLTRYPGIFYDAQAHGQFLAMGSFLFLYIEKGASRRNVILNYTFFVLCIVGINMAGSRAAFGGLALGLMVVFFMAAKNYRIYGLVFMVLGYLAFSLISIHTGVFDRAKNLSDDLTFRQNIWKEAFDISKQHPYLGIGDNNYQSFVIRHNQDQYLEIEDGQLVYFDQPENGYLKIMVELGFIGFGLFVLLLLIPLIKGLLLFIENVYDKRVTFFMASLISFLVAFNTVYSIFDNRLLIMVASMVVLIVAYPINTDTHELVEN</sequence>
<dbReference type="PANTHER" id="PTHR37422:SF13">
    <property type="entry name" value="LIPOPOLYSACCHARIDE BIOSYNTHESIS PROTEIN PA4999-RELATED"/>
    <property type="match status" value="1"/>
</dbReference>
<evidence type="ECO:0000313" key="8">
    <source>
        <dbReference type="Proteomes" id="UP001216139"/>
    </source>
</evidence>
<evidence type="ECO:0000256" key="5">
    <source>
        <dbReference type="SAM" id="Phobius"/>
    </source>
</evidence>
<evidence type="ECO:0000259" key="6">
    <source>
        <dbReference type="Pfam" id="PF04932"/>
    </source>
</evidence>
<organism evidence="7 8">
    <name type="scientific">Mucilaginibacter jinjuensis</name>
    <dbReference type="NCBI Taxonomy" id="1176721"/>
    <lineage>
        <taxon>Bacteria</taxon>
        <taxon>Pseudomonadati</taxon>
        <taxon>Bacteroidota</taxon>
        <taxon>Sphingobacteriia</taxon>
        <taxon>Sphingobacteriales</taxon>
        <taxon>Sphingobacteriaceae</taxon>
        <taxon>Mucilaginibacter</taxon>
    </lineage>
</organism>
<evidence type="ECO:0000256" key="1">
    <source>
        <dbReference type="ARBA" id="ARBA00004141"/>
    </source>
</evidence>
<feature type="transmembrane region" description="Helical" evidence="5">
    <location>
        <begin position="147"/>
        <end position="167"/>
    </location>
</feature>
<dbReference type="Proteomes" id="UP001216139">
    <property type="component" value="Chromosome"/>
</dbReference>
<dbReference type="GO" id="GO:0016874">
    <property type="term" value="F:ligase activity"/>
    <property type="evidence" value="ECO:0007669"/>
    <property type="project" value="UniProtKB-KW"/>
</dbReference>
<feature type="transmembrane region" description="Helical" evidence="5">
    <location>
        <begin position="81"/>
        <end position="102"/>
    </location>
</feature>
<keyword evidence="3 5" id="KW-1133">Transmembrane helix</keyword>
<protein>
    <submittedName>
        <fullName evidence="7">O-antigen ligase family protein</fullName>
    </submittedName>
</protein>
<dbReference type="InterPro" id="IPR051533">
    <property type="entry name" value="WaaL-like"/>
</dbReference>
<feature type="transmembrane region" description="Helical" evidence="5">
    <location>
        <begin position="52"/>
        <end position="69"/>
    </location>
</feature>
<accession>A0ABY7T387</accession>
<feature type="transmembrane region" description="Helical" evidence="5">
    <location>
        <begin position="414"/>
        <end position="430"/>
    </location>
</feature>
<keyword evidence="2 5" id="KW-0812">Transmembrane</keyword>
<evidence type="ECO:0000313" key="7">
    <source>
        <dbReference type="EMBL" id="WCT10723.1"/>
    </source>
</evidence>
<feature type="transmembrane region" description="Helical" evidence="5">
    <location>
        <begin position="260"/>
        <end position="278"/>
    </location>
</feature>
<reference evidence="7 8" key="1">
    <citation type="submission" date="2023-02" db="EMBL/GenBank/DDBJ databases">
        <title>Genome sequence of Mucilaginibacter jinjuensis strain KACC 16571.</title>
        <authorList>
            <person name="Kim S."/>
            <person name="Heo J."/>
            <person name="Kwon S.-W."/>
        </authorList>
    </citation>
    <scope>NUCLEOTIDE SEQUENCE [LARGE SCALE GENOMIC DNA]</scope>
    <source>
        <strain evidence="7 8">KACC 16571</strain>
    </source>
</reference>
<feature type="transmembrane region" description="Helical" evidence="5">
    <location>
        <begin position="389"/>
        <end position="407"/>
    </location>
</feature>
<name>A0ABY7T387_9SPHI</name>
<keyword evidence="8" id="KW-1185">Reference proteome</keyword>
<feature type="transmembrane region" description="Helical" evidence="5">
    <location>
        <begin position="108"/>
        <end position="126"/>
    </location>
</feature>
<comment type="subcellular location">
    <subcellularLocation>
        <location evidence="1">Membrane</location>
        <topology evidence="1">Multi-pass membrane protein</topology>
    </subcellularLocation>
</comment>
<keyword evidence="4 5" id="KW-0472">Membrane</keyword>
<dbReference type="PANTHER" id="PTHR37422">
    <property type="entry name" value="TEICHURONIC ACID BIOSYNTHESIS PROTEIN TUAE"/>
    <property type="match status" value="1"/>
</dbReference>
<proteinExistence type="predicted"/>
<feature type="transmembrane region" description="Helical" evidence="5">
    <location>
        <begin position="6"/>
        <end position="23"/>
    </location>
</feature>
<dbReference type="InterPro" id="IPR007016">
    <property type="entry name" value="O-antigen_ligase-rel_domated"/>
</dbReference>
<dbReference type="Pfam" id="PF04932">
    <property type="entry name" value="Wzy_C"/>
    <property type="match status" value="1"/>
</dbReference>
<feature type="transmembrane region" description="Helical" evidence="5">
    <location>
        <begin position="187"/>
        <end position="209"/>
    </location>
</feature>
<evidence type="ECO:0000256" key="3">
    <source>
        <dbReference type="ARBA" id="ARBA00022989"/>
    </source>
</evidence>
<dbReference type="EMBL" id="CP117167">
    <property type="protein sequence ID" value="WCT10723.1"/>
    <property type="molecule type" value="Genomic_DNA"/>
</dbReference>
<evidence type="ECO:0000256" key="2">
    <source>
        <dbReference type="ARBA" id="ARBA00022692"/>
    </source>
</evidence>